<keyword evidence="3" id="KW-1185">Reference proteome</keyword>
<keyword evidence="1" id="KW-0732">Signal</keyword>
<feature type="signal peptide" evidence="1">
    <location>
        <begin position="1"/>
        <end position="26"/>
    </location>
</feature>
<organism evidence="2 3">
    <name type="scientific">Segniliparus rotundus (strain ATCC BAA-972 / CDC 1076 / CIP 108378 / DSM 44985 / JCM 13578)</name>
    <dbReference type="NCBI Taxonomy" id="640132"/>
    <lineage>
        <taxon>Bacteria</taxon>
        <taxon>Bacillati</taxon>
        <taxon>Actinomycetota</taxon>
        <taxon>Actinomycetes</taxon>
        <taxon>Mycobacteriales</taxon>
        <taxon>Segniliparaceae</taxon>
        <taxon>Segniliparus</taxon>
    </lineage>
</organism>
<dbReference type="AlphaFoldDB" id="D6ZA23"/>
<dbReference type="OrthoDB" id="9832109at2"/>
<protein>
    <recommendedName>
        <fullName evidence="4">PknH-like extracellular domain-containing protein</fullName>
    </recommendedName>
</protein>
<proteinExistence type="predicted"/>
<name>D6ZA23_SEGRD</name>
<accession>D6ZA23</accession>
<dbReference type="STRING" id="640132.Srot_2243"/>
<gene>
    <name evidence="2" type="ordered locus">Srot_2243</name>
</gene>
<sequence>MAHQSRVALHCLALLAACLLAPGCGSRPPATLATKAGTTPAPAAHPLKSAMPTKADFPADWRVQTQDSRPVALPGLDDTDTAINSVVPSGCRDFAAMFVSAPGSSIPGDFVSSTVAMVPDEAGHFDQSSVVVFATRNVAGWGSPRAIQDNLRDCAHVTAGMSMRGQQLRAAFASERIDTGQIKGEAAGRTTVILANEEKIRVAAVRAQTKGVLVCASSMILSGSRDDQQALLVKLVAQTVDKLNAI</sequence>
<feature type="chain" id="PRO_5038629054" description="PknH-like extracellular domain-containing protein" evidence="1">
    <location>
        <begin position="27"/>
        <end position="246"/>
    </location>
</feature>
<evidence type="ECO:0000256" key="1">
    <source>
        <dbReference type="SAM" id="SignalP"/>
    </source>
</evidence>
<reference evidence="2 3" key="1">
    <citation type="journal article" date="2010" name="Stand. Genomic Sci.">
        <title>Complete genome sequence of Segniliparus rotundus type strain (CDC 1076).</title>
        <authorList>
            <person name="Sikorski J."/>
            <person name="Lapidus A."/>
            <person name="Copeland A."/>
            <person name="Misra M."/>
            <person name="Glavina Del Rio T."/>
            <person name="Nolan M."/>
            <person name="Lucas S."/>
            <person name="Chen F."/>
            <person name="Tice H."/>
            <person name="Cheng J.F."/>
            <person name="Jando M."/>
            <person name="Schneider S."/>
            <person name="Bruce D."/>
            <person name="Goodwin L."/>
            <person name="Pitluck S."/>
            <person name="Liolios K."/>
            <person name="Mikhailova N."/>
            <person name="Pati A."/>
            <person name="Ivanova N."/>
            <person name="Mavromatis K."/>
            <person name="Chen A."/>
            <person name="Palaniappan K."/>
            <person name="Chertkov O."/>
            <person name="Land M."/>
            <person name="Hauser L."/>
            <person name="Chang Y.J."/>
            <person name="Jeffries C.D."/>
            <person name="Brettin T."/>
            <person name="Detter J.C."/>
            <person name="Han C."/>
            <person name="Rohde M."/>
            <person name="Goker M."/>
            <person name="Bristow J."/>
            <person name="Eisen J.A."/>
            <person name="Markowitz V."/>
            <person name="Hugenholtz P."/>
            <person name="Kyrpides N.C."/>
            <person name="Klenk H.P."/>
        </authorList>
    </citation>
    <scope>NUCLEOTIDE SEQUENCE [LARGE SCALE GENOMIC DNA]</scope>
    <source>
        <strain evidence="3">ATCC BAA-972 / CDC 1076 / CIP 108378 / DSM 44985 / JCM 13578</strain>
    </source>
</reference>
<dbReference type="RefSeq" id="WP_013139143.1">
    <property type="nucleotide sequence ID" value="NC_014168.1"/>
</dbReference>
<evidence type="ECO:0008006" key="4">
    <source>
        <dbReference type="Google" id="ProtNLM"/>
    </source>
</evidence>
<dbReference type="Proteomes" id="UP000002247">
    <property type="component" value="Chromosome"/>
</dbReference>
<dbReference type="HOGENOM" id="CLU_1073218_0_0_11"/>
<evidence type="ECO:0000313" key="2">
    <source>
        <dbReference type="EMBL" id="ADG98693.1"/>
    </source>
</evidence>
<dbReference type="PROSITE" id="PS51257">
    <property type="entry name" value="PROKAR_LIPOPROTEIN"/>
    <property type="match status" value="1"/>
</dbReference>
<dbReference type="KEGG" id="srt:Srot_2243"/>
<dbReference type="EMBL" id="CP001958">
    <property type="protein sequence ID" value="ADG98693.1"/>
    <property type="molecule type" value="Genomic_DNA"/>
</dbReference>
<evidence type="ECO:0000313" key="3">
    <source>
        <dbReference type="Proteomes" id="UP000002247"/>
    </source>
</evidence>